<gene>
    <name evidence="1" type="ORF">rCG_59553</name>
</gene>
<organism evidence="1 2">
    <name type="scientific">Rattus norvegicus</name>
    <name type="common">Rat</name>
    <dbReference type="NCBI Taxonomy" id="10116"/>
    <lineage>
        <taxon>Eukaryota</taxon>
        <taxon>Metazoa</taxon>
        <taxon>Chordata</taxon>
        <taxon>Craniata</taxon>
        <taxon>Vertebrata</taxon>
        <taxon>Euteleostomi</taxon>
        <taxon>Mammalia</taxon>
        <taxon>Eutheria</taxon>
        <taxon>Euarchontoglires</taxon>
        <taxon>Glires</taxon>
        <taxon>Rodentia</taxon>
        <taxon>Myomorpha</taxon>
        <taxon>Muroidea</taxon>
        <taxon>Muridae</taxon>
        <taxon>Murinae</taxon>
        <taxon>Rattus</taxon>
    </lineage>
</organism>
<evidence type="ECO:0000313" key="2">
    <source>
        <dbReference type="Proteomes" id="UP000234681"/>
    </source>
</evidence>
<proteinExistence type="predicted"/>
<reference evidence="1 2" key="1">
    <citation type="submission" date="2005-09" db="EMBL/GenBank/DDBJ databases">
        <authorList>
            <person name="Mural R.J."/>
            <person name="Li P.W."/>
            <person name="Adams M.D."/>
            <person name="Amanatides P.G."/>
            <person name="Baden-Tillson H."/>
            <person name="Barnstead M."/>
            <person name="Chin S.H."/>
            <person name="Dew I."/>
            <person name="Evans C.A."/>
            <person name="Ferriera S."/>
            <person name="Flanigan M."/>
            <person name="Fosler C."/>
            <person name="Glodek A."/>
            <person name="Gu Z."/>
            <person name="Holt R.A."/>
            <person name="Jennings D."/>
            <person name="Kraft C.L."/>
            <person name="Lu F."/>
            <person name="Nguyen T."/>
            <person name="Nusskern D.R."/>
            <person name="Pfannkoch C.M."/>
            <person name="Sitter C."/>
            <person name="Sutton G.G."/>
            <person name="Venter J.C."/>
            <person name="Wang Z."/>
            <person name="Woodage T."/>
            <person name="Zheng X.H."/>
            <person name="Zhong F."/>
        </authorList>
    </citation>
    <scope>NUCLEOTIDE SEQUENCE [LARGE SCALE GENOMIC DNA]</scope>
    <source>
        <strain>BN</strain>
        <strain evidence="2">Sprague-Dawley</strain>
    </source>
</reference>
<sequence length="28" mass="3260">MNNLLINFLLDCIRKLRAKMGIRNQSSP</sequence>
<protein>
    <submittedName>
        <fullName evidence="1">RCG59553</fullName>
    </submittedName>
</protein>
<dbReference type="EMBL" id="CH473950">
    <property type="protein sequence ID" value="EDM15912.1"/>
    <property type="molecule type" value="Genomic_DNA"/>
</dbReference>
<dbReference type="AlphaFoldDB" id="A6HSG0"/>
<evidence type="ECO:0000313" key="1">
    <source>
        <dbReference type="EMBL" id="EDM15912.1"/>
    </source>
</evidence>
<name>A6HSG0_RAT</name>
<dbReference type="Proteomes" id="UP000234681">
    <property type="component" value="Chromosome 7"/>
</dbReference>
<accession>A6HSG0</accession>